<dbReference type="EMBL" id="VCGU01000458">
    <property type="protein sequence ID" value="TRY63308.1"/>
    <property type="molecule type" value="Genomic_DNA"/>
</dbReference>
<organism evidence="2 3">
    <name type="scientific">Tigriopus californicus</name>
    <name type="common">Marine copepod</name>
    <dbReference type="NCBI Taxonomy" id="6832"/>
    <lineage>
        <taxon>Eukaryota</taxon>
        <taxon>Metazoa</taxon>
        <taxon>Ecdysozoa</taxon>
        <taxon>Arthropoda</taxon>
        <taxon>Crustacea</taxon>
        <taxon>Multicrustacea</taxon>
        <taxon>Hexanauplia</taxon>
        <taxon>Copepoda</taxon>
        <taxon>Harpacticoida</taxon>
        <taxon>Harpacticidae</taxon>
        <taxon>Tigriopus</taxon>
    </lineage>
</organism>
<dbReference type="Proteomes" id="UP000318571">
    <property type="component" value="Chromosome 10"/>
</dbReference>
<keyword evidence="1" id="KW-0472">Membrane</keyword>
<keyword evidence="3" id="KW-1185">Reference proteome</keyword>
<gene>
    <name evidence="2" type="ORF">TCAL_13594</name>
</gene>
<evidence type="ECO:0000313" key="3">
    <source>
        <dbReference type="Proteomes" id="UP000318571"/>
    </source>
</evidence>
<evidence type="ECO:0000256" key="1">
    <source>
        <dbReference type="SAM" id="Phobius"/>
    </source>
</evidence>
<dbReference type="PANTHER" id="PTHR47412">
    <property type="entry name" value="FI01434P-RELATED"/>
    <property type="match status" value="1"/>
</dbReference>
<evidence type="ECO:0000313" key="2">
    <source>
        <dbReference type="EMBL" id="TRY63308.1"/>
    </source>
</evidence>
<keyword evidence="1" id="KW-0812">Transmembrane</keyword>
<dbReference type="AlphaFoldDB" id="A0A553ND21"/>
<sequence length="424" mass="49858">MIYFNFIRRQRWILLTFLFLASVYWSMIHLEGDARRDQIQCPRITHNHSQLVNEMQTHTDKFHLNEDLTCLDKEIGPRIVQRGKYWVFENYIQANKRFHCNESVTFTTHSDPTFLNNLQPLLERWQGPISLAIYAPSTDFSTAVKAIMYQRQCQTSDLVRDLVTFHLFFDFNHMPPSFQPILKPVDISTYIAKCNQYSSEEINPVKEKLYKSVNNLPYPVNVARNVARETSNTHFVFPCDIELYPSPGFIPEFLDMIRRNDPIQRSPKPKVYPLVIFEIDEGQSLPSTKKELIELYALNVIHTFHFSFCLRCAMEVFTVGNRQPPFEHWEPIFIGSHSDPLYDERLSWDGQRDKMTQGYVMCVQEYEFHVLNNAFLIHKPGVKTKEMSFSQRNETSIEIQKKLVFETIAHELELIYGTKGRCTC</sequence>
<dbReference type="PANTHER" id="PTHR47412:SF1">
    <property type="entry name" value="FI01434P-RELATED"/>
    <property type="match status" value="1"/>
</dbReference>
<dbReference type="STRING" id="6832.A0A553ND21"/>
<accession>A0A553ND21</accession>
<evidence type="ECO:0008006" key="4">
    <source>
        <dbReference type="Google" id="ProtNLM"/>
    </source>
</evidence>
<dbReference type="OMA" id="PFHMEIC"/>
<dbReference type="Pfam" id="PF13896">
    <property type="entry name" value="Glyco_transf_49"/>
    <property type="match status" value="1"/>
</dbReference>
<feature type="transmembrane region" description="Helical" evidence="1">
    <location>
        <begin position="12"/>
        <end position="30"/>
    </location>
</feature>
<keyword evidence="1" id="KW-1133">Transmembrane helix</keyword>
<comment type="caution">
    <text evidence="2">The sequence shown here is derived from an EMBL/GenBank/DDBJ whole genome shotgun (WGS) entry which is preliminary data.</text>
</comment>
<reference evidence="2 3" key="1">
    <citation type="journal article" date="2018" name="Nat. Ecol. Evol.">
        <title>Genomic signatures of mitonuclear coevolution across populations of Tigriopus californicus.</title>
        <authorList>
            <person name="Barreto F.S."/>
            <person name="Watson E.T."/>
            <person name="Lima T.G."/>
            <person name="Willett C.S."/>
            <person name="Edmands S."/>
            <person name="Li W."/>
            <person name="Burton R.S."/>
        </authorList>
    </citation>
    <scope>NUCLEOTIDE SEQUENCE [LARGE SCALE GENOMIC DNA]</scope>
    <source>
        <strain evidence="2 3">San Diego</strain>
    </source>
</reference>
<protein>
    <recommendedName>
        <fullName evidence="4">Beta-1,4-glucuronyltransferase 1</fullName>
    </recommendedName>
</protein>
<name>A0A553ND21_TIGCA</name>
<proteinExistence type="predicted"/>